<gene>
    <name evidence="1" type="ORF">METZ01_LOCUS371417</name>
</gene>
<evidence type="ECO:0000313" key="1">
    <source>
        <dbReference type="EMBL" id="SVD18563.1"/>
    </source>
</evidence>
<reference evidence="1" key="1">
    <citation type="submission" date="2018-05" db="EMBL/GenBank/DDBJ databases">
        <authorList>
            <person name="Lanie J.A."/>
            <person name="Ng W.-L."/>
            <person name="Kazmierczak K.M."/>
            <person name="Andrzejewski T.M."/>
            <person name="Davidsen T.M."/>
            <person name="Wayne K.J."/>
            <person name="Tettelin H."/>
            <person name="Glass J.I."/>
            <person name="Rusch D."/>
            <person name="Podicherti R."/>
            <person name="Tsui H.-C.T."/>
            <person name="Winkler M.E."/>
        </authorList>
    </citation>
    <scope>NUCLEOTIDE SEQUENCE</scope>
</reference>
<dbReference type="AlphaFoldDB" id="A0A382T962"/>
<dbReference type="EMBL" id="UINC01134796">
    <property type="protein sequence ID" value="SVD18563.1"/>
    <property type="molecule type" value="Genomic_DNA"/>
</dbReference>
<sequence length="42" mass="4954">MLIKKHTICRWVLIISCSFLMADDSWMIYDDSSVGRVDIYEV</sequence>
<protein>
    <submittedName>
        <fullName evidence="1">Uncharacterized protein</fullName>
    </submittedName>
</protein>
<proteinExistence type="predicted"/>
<name>A0A382T962_9ZZZZ</name>
<organism evidence="1">
    <name type="scientific">marine metagenome</name>
    <dbReference type="NCBI Taxonomy" id="408172"/>
    <lineage>
        <taxon>unclassified sequences</taxon>
        <taxon>metagenomes</taxon>
        <taxon>ecological metagenomes</taxon>
    </lineage>
</organism>
<accession>A0A382T962</accession>